<keyword evidence="3" id="KW-1185">Reference proteome</keyword>
<dbReference type="Proteomes" id="UP001202479">
    <property type="component" value="Unassembled WGS sequence"/>
</dbReference>
<protein>
    <submittedName>
        <fullName evidence="2">Uncharacterized protein</fullName>
    </submittedName>
</protein>
<evidence type="ECO:0000313" key="3">
    <source>
        <dbReference type="Proteomes" id="UP001202479"/>
    </source>
</evidence>
<organism evidence="2 3">
    <name type="scientific">Candida oxycetoniae</name>
    <dbReference type="NCBI Taxonomy" id="497107"/>
    <lineage>
        <taxon>Eukaryota</taxon>
        <taxon>Fungi</taxon>
        <taxon>Dikarya</taxon>
        <taxon>Ascomycota</taxon>
        <taxon>Saccharomycotina</taxon>
        <taxon>Pichiomycetes</taxon>
        <taxon>Debaryomycetaceae</taxon>
        <taxon>Candida/Lodderomyces clade</taxon>
        <taxon>Candida</taxon>
    </lineage>
</organism>
<proteinExistence type="predicted"/>
<feature type="region of interest" description="Disordered" evidence="1">
    <location>
        <begin position="94"/>
        <end position="125"/>
    </location>
</feature>
<dbReference type="GeneID" id="73379144"/>
<gene>
    <name evidence="2" type="ORF">KGF56_001527</name>
</gene>
<sequence length="349" mass="39040">MIFKRRRRSKTTFGSFQEASIKRVASARNLFSLKKTTPTVASLKDLSTPESKGDEITLFSKNALVTPQTASSSSTTTATTTATTATSVFATPVFAPPFSSPPSSPPPPSPHSPQSNDVPDTKTFEDDSLLDFYSPRKAVKIDQTFTLDSICASLDRLDVVDELDVPASPISCHSNTLSVSFNDILSSSTTRQNSLTKDTEAMSITNANIQIYQHAHDKSKSNNLRLVKDLYSRESPKKSSKVSYPNIHTYLEEENENAGFDELHRLEMLLLDEKHKYELKQHKREINILHEQLRTQRMLIHQLSDKLRSYESDSQCLLPPFKVVQNNSRSSISTSTRDSIMSASLLKNY</sequence>
<name>A0AAI9SYZ5_9ASCO</name>
<comment type="caution">
    <text evidence="2">The sequence shown here is derived from an EMBL/GenBank/DDBJ whole genome shotgun (WGS) entry which is preliminary data.</text>
</comment>
<dbReference type="RefSeq" id="XP_049181254.1">
    <property type="nucleotide sequence ID" value="XM_049322659.1"/>
</dbReference>
<evidence type="ECO:0000256" key="1">
    <source>
        <dbReference type="SAM" id="MobiDB-lite"/>
    </source>
</evidence>
<evidence type="ECO:0000313" key="2">
    <source>
        <dbReference type="EMBL" id="KAI3405509.2"/>
    </source>
</evidence>
<reference evidence="2" key="1">
    <citation type="journal article" date="2022" name="DNA Res.">
        <title>Genome analysis of five recently described species of the CUG-Ser clade uncovers Candida theae as a new hybrid lineage with pathogenic potential in the Candida parapsilosis species complex.</title>
        <authorList>
            <person name="Mixao V."/>
            <person name="Del Olmo V."/>
            <person name="Hegedusova E."/>
            <person name="Saus E."/>
            <person name="Pryszcz L."/>
            <person name="Cillingova A."/>
            <person name="Nosek J."/>
            <person name="Gabaldon T."/>
        </authorList>
    </citation>
    <scope>NUCLEOTIDE SEQUENCE</scope>
    <source>
        <strain evidence="2">CBS 10844</strain>
    </source>
</reference>
<dbReference type="EMBL" id="JAHUZD010000028">
    <property type="protein sequence ID" value="KAI3405509.2"/>
    <property type="molecule type" value="Genomic_DNA"/>
</dbReference>
<dbReference type="AlphaFoldDB" id="A0AAI9SYZ5"/>
<feature type="compositionally biased region" description="Pro residues" evidence="1">
    <location>
        <begin position="94"/>
        <end position="111"/>
    </location>
</feature>
<accession>A0AAI9SYZ5</accession>